<comment type="caution">
    <text evidence="6">Lacks conserved residue(s) required for the propagation of feature annotation.</text>
</comment>
<evidence type="ECO:0000259" key="7">
    <source>
        <dbReference type="PROSITE" id="PS51012"/>
    </source>
</evidence>
<evidence type="ECO:0000256" key="5">
    <source>
        <dbReference type="ARBA" id="ARBA00023251"/>
    </source>
</evidence>
<dbReference type="PANTHER" id="PTHR43229:SF2">
    <property type="entry name" value="NODULATION PROTEIN J"/>
    <property type="match status" value="1"/>
</dbReference>
<feature type="transmembrane region" description="Helical" evidence="6">
    <location>
        <begin position="173"/>
        <end position="195"/>
    </location>
</feature>
<dbReference type="Proteomes" id="UP001299970">
    <property type="component" value="Unassembled WGS sequence"/>
</dbReference>
<accession>A0ABS9TF60</accession>
<dbReference type="PANTHER" id="PTHR43229">
    <property type="entry name" value="NODULATION PROTEIN J"/>
    <property type="match status" value="1"/>
</dbReference>
<sequence>MANPTITVLERHVLLYQRLWRASAFSLFILPILFLSSIGLGVGGYIHEIDGHDYLQWIAPGLIASTAFQTGANESTYGVLSEFEWVGGIKAMRSTPVRIQDMIRGWLIYVLIATELAVGAFLIVTFLAGALSPGLAISAPFVCGAVSLAIATPTTAFSAAINDQDWFLVLARFVILPATLFSGVLFPISQLPAFIQPISYLSPLTHAVDLMRDFAFGTAAPMTVTLHFAYLLAWIVAGWFLANLAYRRRLTD</sequence>
<dbReference type="InterPro" id="IPR000412">
    <property type="entry name" value="ABC_2_transport"/>
</dbReference>
<dbReference type="PIRSF" id="PIRSF006648">
    <property type="entry name" value="DrrB"/>
    <property type="match status" value="1"/>
</dbReference>
<keyword evidence="4 6" id="KW-0472">Membrane</keyword>
<evidence type="ECO:0000256" key="4">
    <source>
        <dbReference type="ARBA" id="ARBA00023136"/>
    </source>
</evidence>
<feature type="transmembrane region" description="Helical" evidence="6">
    <location>
        <begin position="215"/>
        <end position="242"/>
    </location>
</feature>
<dbReference type="InterPro" id="IPR051784">
    <property type="entry name" value="Nod_factor_ABC_transporter"/>
</dbReference>
<evidence type="ECO:0000313" key="9">
    <source>
        <dbReference type="Proteomes" id="UP001299970"/>
    </source>
</evidence>
<dbReference type="Pfam" id="PF01061">
    <property type="entry name" value="ABC2_membrane"/>
    <property type="match status" value="1"/>
</dbReference>
<evidence type="ECO:0000256" key="2">
    <source>
        <dbReference type="ARBA" id="ARBA00022692"/>
    </source>
</evidence>
<evidence type="ECO:0000313" key="8">
    <source>
        <dbReference type="EMBL" id="MCH6167176.1"/>
    </source>
</evidence>
<keyword evidence="5" id="KW-0046">Antibiotic resistance</keyword>
<comment type="caution">
    <text evidence="8">The sequence shown here is derived from an EMBL/GenBank/DDBJ whole genome shotgun (WGS) entry which is preliminary data.</text>
</comment>
<proteinExistence type="inferred from homology"/>
<dbReference type="PRINTS" id="PR00164">
    <property type="entry name" value="ABC2TRNSPORT"/>
</dbReference>
<dbReference type="EMBL" id="JAKXMK010000012">
    <property type="protein sequence ID" value="MCH6167176.1"/>
    <property type="molecule type" value="Genomic_DNA"/>
</dbReference>
<keyword evidence="6" id="KW-0813">Transport</keyword>
<keyword evidence="3 6" id="KW-1133">Transmembrane helix</keyword>
<feature type="transmembrane region" description="Helical" evidence="6">
    <location>
        <begin position="137"/>
        <end position="161"/>
    </location>
</feature>
<dbReference type="InterPro" id="IPR013525">
    <property type="entry name" value="ABC2_TM"/>
</dbReference>
<organism evidence="8 9">
    <name type="scientific">Pseudonocardia alaniniphila</name>
    <dbReference type="NCBI Taxonomy" id="75291"/>
    <lineage>
        <taxon>Bacteria</taxon>
        <taxon>Bacillati</taxon>
        <taxon>Actinomycetota</taxon>
        <taxon>Actinomycetes</taxon>
        <taxon>Pseudonocardiales</taxon>
        <taxon>Pseudonocardiaceae</taxon>
        <taxon>Pseudonocardia</taxon>
    </lineage>
</organism>
<keyword evidence="6" id="KW-1003">Cell membrane</keyword>
<comment type="similarity">
    <text evidence="6">Belongs to the ABC-2 integral membrane protein family.</text>
</comment>
<reference evidence="8 9" key="1">
    <citation type="submission" date="2022-03" db="EMBL/GenBank/DDBJ databases">
        <title>Pseudonocardia alaer sp. nov., a novel actinomycete isolated from reed forest soil.</title>
        <authorList>
            <person name="Wang L."/>
        </authorList>
    </citation>
    <scope>NUCLEOTIDE SEQUENCE [LARGE SCALE GENOMIC DNA]</scope>
    <source>
        <strain evidence="8 9">Y-16303</strain>
    </source>
</reference>
<feature type="transmembrane region" description="Helical" evidence="6">
    <location>
        <begin position="24"/>
        <end position="46"/>
    </location>
</feature>
<keyword evidence="2 6" id="KW-0812">Transmembrane</keyword>
<evidence type="ECO:0000256" key="3">
    <source>
        <dbReference type="ARBA" id="ARBA00022989"/>
    </source>
</evidence>
<feature type="domain" description="ABC transmembrane type-2" evidence="7">
    <location>
        <begin position="22"/>
        <end position="249"/>
    </location>
</feature>
<comment type="subcellular location">
    <subcellularLocation>
        <location evidence="6">Cell membrane</location>
        <topology evidence="6">Multi-pass membrane protein</topology>
    </subcellularLocation>
    <subcellularLocation>
        <location evidence="1">Membrane</location>
        <topology evidence="1">Multi-pass membrane protein</topology>
    </subcellularLocation>
</comment>
<evidence type="ECO:0000256" key="6">
    <source>
        <dbReference type="RuleBase" id="RU361157"/>
    </source>
</evidence>
<keyword evidence="9" id="KW-1185">Reference proteome</keyword>
<name>A0ABS9TF60_9PSEU</name>
<dbReference type="RefSeq" id="WP_241037422.1">
    <property type="nucleotide sequence ID" value="NZ_BAAAJF010000015.1"/>
</dbReference>
<gene>
    <name evidence="8" type="ORF">MMF94_15950</name>
</gene>
<dbReference type="PROSITE" id="PS51012">
    <property type="entry name" value="ABC_TM2"/>
    <property type="match status" value="1"/>
</dbReference>
<dbReference type="InterPro" id="IPR047817">
    <property type="entry name" value="ABC2_TM_bact-type"/>
</dbReference>
<feature type="transmembrane region" description="Helical" evidence="6">
    <location>
        <begin position="106"/>
        <end position="131"/>
    </location>
</feature>
<protein>
    <recommendedName>
        <fullName evidence="6">Transport permease protein</fullName>
    </recommendedName>
</protein>
<evidence type="ECO:0000256" key="1">
    <source>
        <dbReference type="ARBA" id="ARBA00004141"/>
    </source>
</evidence>